<dbReference type="PANTHER" id="PTHR43141">
    <property type="entry name" value="CYTOCHROME BD2 SUBUNIT II"/>
    <property type="match status" value="1"/>
</dbReference>
<keyword evidence="10" id="KW-0408">Iron</keyword>
<evidence type="ECO:0000256" key="1">
    <source>
        <dbReference type="ARBA" id="ARBA00004651"/>
    </source>
</evidence>
<dbReference type="InterPro" id="IPR003317">
    <property type="entry name" value="Cyt-d_oxidase_su2"/>
</dbReference>
<feature type="transmembrane region" description="Helical" evidence="12">
    <location>
        <begin position="6"/>
        <end position="36"/>
    </location>
</feature>
<keyword evidence="4" id="KW-1003">Cell membrane</keyword>
<evidence type="ECO:0000256" key="6">
    <source>
        <dbReference type="ARBA" id="ARBA00022692"/>
    </source>
</evidence>
<feature type="transmembrane region" description="Helical" evidence="12">
    <location>
        <begin position="201"/>
        <end position="220"/>
    </location>
</feature>
<evidence type="ECO:0000256" key="9">
    <source>
        <dbReference type="ARBA" id="ARBA00022989"/>
    </source>
</evidence>
<comment type="similarity">
    <text evidence="2">Belongs to the cytochrome ubiquinol oxidase subunit 2 family.</text>
</comment>
<dbReference type="GO" id="GO:0016682">
    <property type="term" value="F:oxidoreductase activity, acting on diphenols and related substances as donors, oxygen as acceptor"/>
    <property type="evidence" value="ECO:0007669"/>
    <property type="project" value="TreeGrafter"/>
</dbReference>
<dbReference type="PANTHER" id="PTHR43141:SF5">
    <property type="entry name" value="CYTOCHROME BD-I UBIQUINOL OXIDASE SUBUNIT 2"/>
    <property type="match status" value="1"/>
</dbReference>
<dbReference type="NCBIfam" id="TIGR00203">
    <property type="entry name" value="cydB"/>
    <property type="match status" value="1"/>
</dbReference>
<organism evidence="13 14">
    <name type="scientific">Lysinibacillus alkalisoli</name>
    <dbReference type="NCBI Taxonomy" id="1911548"/>
    <lineage>
        <taxon>Bacteria</taxon>
        <taxon>Bacillati</taxon>
        <taxon>Bacillota</taxon>
        <taxon>Bacilli</taxon>
        <taxon>Bacillales</taxon>
        <taxon>Bacillaceae</taxon>
        <taxon>Lysinibacillus</taxon>
    </lineage>
</organism>
<dbReference type="EMBL" id="BMJT01000003">
    <property type="protein sequence ID" value="GGG19220.1"/>
    <property type="molecule type" value="Genomic_DNA"/>
</dbReference>
<evidence type="ECO:0000256" key="10">
    <source>
        <dbReference type="ARBA" id="ARBA00023004"/>
    </source>
</evidence>
<keyword evidence="6 12" id="KW-0812">Transmembrane</keyword>
<dbReference type="GO" id="GO:0070069">
    <property type="term" value="C:cytochrome complex"/>
    <property type="evidence" value="ECO:0007669"/>
    <property type="project" value="TreeGrafter"/>
</dbReference>
<feature type="transmembrane region" description="Helical" evidence="12">
    <location>
        <begin position="226"/>
        <end position="248"/>
    </location>
</feature>
<dbReference type="Pfam" id="PF02322">
    <property type="entry name" value="Cyt_bd_oxida_II"/>
    <property type="match status" value="1"/>
</dbReference>
<keyword evidence="8" id="KW-0249">Electron transport</keyword>
<evidence type="ECO:0000313" key="13">
    <source>
        <dbReference type="EMBL" id="GGG19220.1"/>
    </source>
</evidence>
<feature type="transmembrane region" description="Helical" evidence="12">
    <location>
        <begin position="304"/>
        <end position="327"/>
    </location>
</feature>
<dbReference type="GO" id="GO:0046872">
    <property type="term" value="F:metal ion binding"/>
    <property type="evidence" value="ECO:0007669"/>
    <property type="project" value="UniProtKB-KW"/>
</dbReference>
<evidence type="ECO:0000256" key="4">
    <source>
        <dbReference type="ARBA" id="ARBA00022475"/>
    </source>
</evidence>
<reference evidence="13" key="2">
    <citation type="submission" date="2020-09" db="EMBL/GenBank/DDBJ databases">
        <authorList>
            <person name="Sun Q."/>
            <person name="Zhou Y."/>
        </authorList>
    </citation>
    <scope>NUCLEOTIDE SEQUENCE</scope>
    <source>
        <strain evidence="13">CGMCC 1.15760</strain>
    </source>
</reference>
<comment type="subcellular location">
    <subcellularLocation>
        <location evidence="1">Cell membrane</location>
        <topology evidence="1">Multi-pass membrane protein</topology>
    </subcellularLocation>
</comment>
<keyword evidence="14" id="KW-1185">Reference proteome</keyword>
<dbReference type="PIRSF" id="PIRSF000267">
    <property type="entry name" value="Cyt_oxidse_sub2"/>
    <property type="match status" value="1"/>
</dbReference>
<gene>
    <name evidence="13" type="primary">cydB</name>
    <name evidence="13" type="ORF">GCM10007425_12170</name>
</gene>
<dbReference type="GO" id="GO:0005886">
    <property type="term" value="C:plasma membrane"/>
    <property type="evidence" value="ECO:0007669"/>
    <property type="project" value="UniProtKB-SubCell"/>
</dbReference>
<evidence type="ECO:0000256" key="7">
    <source>
        <dbReference type="ARBA" id="ARBA00022723"/>
    </source>
</evidence>
<dbReference type="AlphaFoldDB" id="A0A917LFN7"/>
<keyword evidence="9 12" id="KW-1133">Transmembrane helix</keyword>
<keyword evidence="3" id="KW-0813">Transport</keyword>
<evidence type="ECO:0000256" key="8">
    <source>
        <dbReference type="ARBA" id="ARBA00022982"/>
    </source>
</evidence>
<proteinExistence type="inferred from homology"/>
<reference evidence="13" key="1">
    <citation type="journal article" date="2014" name="Int. J. Syst. Evol. Microbiol.">
        <title>Complete genome sequence of Corynebacterium casei LMG S-19264T (=DSM 44701T), isolated from a smear-ripened cheese.</title>
        <authorList>
            <consortium name="US DOE Joint Genome Institute (JGI-PGF)"/>
            <person name="Walter F."/>
            <person name="Albersmeier A."/>
            <person name="Kalinowski J."/>
            <person name="Ruckert C."/>
        </authorList>
    </citation>
    <scope>NUCLEOTIDE SEQUENCE</scope>
    <source>
        <strain evidence="13">CGMCC 1.15760</strain>
    </source>
</reference>
<evidence type="ECO:0000256" key="12">
    <source>
        <dbReference type="SAM" id="Phobius"/>
    </source>
</evidence>
<sequence>MELSEFWFLLIGVLFVGFMFLEGFDFGVGMSTRFLARNKEEREIMIKTIGPVWDANEVWLITAGGAMFAAFPHWYASVFSGYYLPFVLLLLALIVRGVSFEFREKGESHAWHRTWDYALLIGSILPPFLVGVLFTSMLKGLPIDAEMNINASFFGDILNLYTIVGGLFFVALSYLHGLFFIGLKTVDDIRARALQQSKKMYVVTGILFIAFVLLTVMQTSATEGKLGFLIMPMFIVGAVLYAALFITMNKHREGLSFLLTGLLFVIVVSSFFVGLFPNVLISSTDVANNISVYNAASGDYSLKIMTYVALTMVPIVLAYTAWTYYIFRKRIKSSKEEVGY</sequence>
<dbReference type="GO" id="GO:0009055">
    <property type="term" value="F:electron transfer activity"/>
    <property type="evidence" value="ECO:0007669"/>
    <property type="project" value="TreeGrafter"/>
</dbReference>
<feature type="transmembrane region" description="Helical" evidence="12">
    <location>
        <begin position="114"/>
        <end position="138"/>
    </location>
</feature>
<evidence type="ECO:0000256" key="2">
    <source>
        <dbReference type="ARBA" id="ARBA00007543"/>
    </source>
</evidence>
<feature type="transmembrane region" description="Helical" evidence="12">
    <location>
        <begin position="82"/>
        <end position="102"/>
    </location>
</feature>
<evidence type="ECO:0000256" key="11">
    <source>
        <dbReference type="ARBA" id="ARBA00023136"/>
    </source>
</evidence>
<name>A0A917LFN7_9BACI</name>
<dbReference type="Proteomes" id="UP000616608">
    <property type="component" value="Unassembled WGS sequence"/>
</dbReference>
<dbReference type="RefSeq" id="WP_188614133.1">
    <property type="nucleotide sequence ID" value="NZ_BMJT01000003.1"/>
</dbReference>
<comment type="caution">
    <text evidence="13">The sequence shown here is derived from an EMBL/GenBank/DDBJ whole genome shotgun (WGS) entry which is preliminary data.</text>
</comment>
<feature type="transmembrane region" description="Helical" evidence="12">
    <location>
        <begin position="255"/>
        <end position="276"/>
    </location>
</feature>
<keyword evidence="7" id="KW-0479">Metal-binding</keyword>
<evidence type="ECO:0000256" key="3">
    <source>
        <dbReference type="ARBA" id="ARBA00022448"/>
    </source>
</evidence>
<dbReference type="GO" id="GO:0019646">
    <property type="term" value="P:aerobic electron transport chain"/>
    <property type="evidence" value="ECO:0007669"/>
    <property type="project" value="TreeGrafter"/>
</dbReference>
<evidence type="ECO:0000256" key="5">
    <source>
        <dbReference type="ARBA" id="ARBA00022617"/>
    </source>
</evidence>
<keyword evidence="5" id="KW-0349">Heme</keyword>
<protein>
    <submittedName>
        <fullName evidence="13">Cytochrome D ubiquinol oxidase subunit II</fullName>
    </submittedName>
</protein>
<evidence type="ECO:0000313" key="14">
    <source>
        <dbReference type="Proteomes" id="UP000616608"/>
    </source>
</evidence>
<keyword evidence="11 12" id="KW-0472">Membrane</keyword>
<accession>A0A917LFN7</accession>
<feature type="transmembrane region" description="Helical" evidence="12">
    <location>
        <begin position="158"/>
        <end position="181"/>
    </location>
</feature>